<proteinExistence type="predicted"/>
<reference evidence="3 4" key="1">
    <citation type="submission" date="2024-02" db="EMBL/GenBank/DDBJ databases">
        <title>High-quality chromosome-scale genome assembly of Pensacola bahiagrass (Paspalum notatum Flugge var. saurae).</title>
        <authorList>
            <person name="Vega J.M."/>
            <person name="Podio M."/>
            <person name="Orjuela J."/>
            <person name="Siena L.A."/>
            <person name="Pessino S.C."/>
            <person name="Combes M.C."/>
            <person name="Mariac C."/>
            <person name="Albertini E."/>
            <person name="Pupilli F."/>
            <person name="Ortiz J.P.A."/>
            <person name="Leblanc O."/>
        </authorList>
    </citation>
    <scope>NUCLEOTIDE SEQUENCE [LARGE SCALE GENOMIC DNA]</scope>
    <source>
        <strain evidence="3">R1</strain>
        <tissue evidence="3">Leaf</tissue>
    </source>
</reference>
<dbReference type="InterPro" id="IPR028103">
    <property type="entry name" value="Spatacsin"/>
</dbReference>
<gene>
    <name evidence="3" type="ORF">U9M48_045026</name>
</gene>
<dbReference type="EMBL" id="CP144754">
    <property type="protein sequence ID" value="WVZ99775.1"/>
    <property type="molecule type" value="Genomic_DNA"/>
</dbReference>
<feature type="region of interest" description="Disordered" evidence="1">
    <location>
        <begin position="1674"/>
        <end position="1695"/>
    </location>
</feature>
<keyword evidence="4" id="KW-1185">Reference proteome</keyword>
<dbReference type="GO" id="GO:0005737">
    <property type="term" value="C:cytoplasm"/>
    <property type="evidence" value="ECO:0007669"/>
    <property type="project" value="TreeGrafter"/>
</dbReference>
<sequence>MVLAVRFATRMIKCYGLQKQNTDMPDNSVKLHEMASLLMIIRSIQSRLSAKSQNSVRMGDDKNSLKVGTENSSLPVVIVDGVSSGQSVGLDAHDRHESAHVLIPDSNGMLALTPVESSLSPSTVHDIDTNKGAAQVGRQIIQGNIKEMINRWEMNNFDLKTVVREALQSGRLPLAVLQLQLLRQREMISDEDSEDAFSEVHEIGRSIVYDLLMKGETGLAVAALERLGDDVESDLRQLMQGTVRRSLRLQIADEMKKRGYIRSDEWKMLETITLIERFYPSSCFWDTYFGRENVIRDAAKIVTLPGEDKPVLALHIRNCPFIECGDVDGAVLGSWVNINDYTDSKEFSGSNISGGYWACAAVWSDAWDQRTVDRILLDQPYHIRAQIPWESQFDYFLGHNDVGEVCKLLDMIPNSVLLEGIIRVNVDSLQAAENTVSDLTFSDYSTYICDSEELEPVCMEIPHVKVFRPLYNHESTLYVRMLMQQELAKKHIFMKEYWQSTTEIIPLLAHAGILIKVSPKKECSMAFCASERPDDAHLWGHQGALHKLIIRFCVQYNLPHLLELYLDNCNLSPEKDCIPLLKDATGDCKWAQWLLFSRINGYEYEASFSNACWNLSQKMVNSSNLTDIGIDEMLYTVDDMAERVGEMSALATLMYASAPIQKSICAGSVNRSRGLSSQCTLENLGPCLQQFPTLWKTLFSACFGQDEYGCLNCSTGSVSGKSSVSEYLHWRYNIFSSAGGDTSLLQMLPCWVPKSIRRLIQLFEQGPFGMQLLSSAPPSEELFTHNVTDYIYNSTGYTEANALSLEASIQKSVEEELYSSLEEKDVRVEHHLHRGRVLAAFRHLIFKRASQLKSASARQMISSQSNVQADVQLILAPLSQAERSILLSVAPLAITNFEDSTLVASCIFLLELCGLCANMLRLDIAALRRISSYYKSVQLQQNKKFDLLSPRAPELHMQSHGADIAPSLARALAEDYVQSDHLHILEHNQTSVAPKRAPKREQTPQPLIAILQHLEKASLPSLEEGKTCGFWLLTGVGNASLYRSQQNEASQHWNLVTEFCRAHHLPQSTKYLALLANDNDWVGFLTEAQIAGFPIEVVIEVGAKEIRDSRLRTHILTVLKNMMSLRRKSYGIIPSGSSVSSFSAVSGNNSMELFCILGVCEKQKNPGEALLNKAKQMQWSLLAMIASCFPDVTPLSCLSVWLEITAAREMSSSKVDDISSKIAKNVGSAVEATNKLPSTSRNVEFRYNRKNPKRRRFLEASPEKFEMCFSPDTCGPTSGATSNLTDIDAHQEKGKPISGETTIMSVDIDERLASLSGMVAVLCEQQLFLPLLRAFEMFLPSCSLLSFIRSLQAFSQMRLSEASAHLASFSVTIKDEASHAQVNYSKEVSVIAGWVAVTAVKAADAVLSTCPSIYERRCLLQLLSAVDFSDGGTSSSYFSRKYWKINLSEPSLCKDGDIYDWNDLMDDDSLLTSLEKDGRWEEARTWARQLESSDIAWESTLDHVTESQAEAMVAEWKEFLWDIPQERAALWGHCQSLFMKYSFPPLKAGLFFLKHAEAIGKEIPALELHEILLLSLQWLSGTMTKSSPVYPLHLLREIETRVWLLAVESESHSKADGEFATSAVVHNIAIGNSTSIIEQTADIITKIDSNMSSPRMKPTERNDIRDNLSCQHVQLSESNSEASSGTTNNTRAKRRVKTNLPLRRGVHDNFESRTNDVDSSSNIFHSSKIGEQARNLLSEEEFAKMEASLSDWEQNVRPVDMEKAVLSLLEFGQITAAKQLQQKLSPSYIPEELLLVDVALRIANNSSNGEISLSCFDRDALSILQSLGVPSSSDVIDPSEVMERLAVKCGEGRGRALIRRIIAVIRTAKLLGLPFSEAFEKQPIELLQLLSLKAQDSFDEAKFLVETHTMPASSIARIIADSFLKGLLAAHRGGYLDSQKEEGPAPLLWKSSDFLKWAKLCPSEPEIGHALMRLVMTGHEVPHACEVELLILSHHFYMSSSCLDGVDVLVTFAANRVDSYVLEGDFSCLARLITGVSNFHSLSFILSILVENGQLELLLQKYSATDTATGTPASVRGFRIAVITSLKQLNPNDDDALSMVYKQFDMKHEAASLLELRAEQCMNSWLSRYDKERRNDELLEAMHHLVETAEVLSTIDAGQRTHRACARASLLSLQIRIPDLLWIGLSETNARRIFVEQSRFQEALIVAEAYNINQPTEWAPVFWNQMLKPDIIEQFVAEFVSVLPLHPPMLLELARFYRAEVAARGEQSHFSVWLSPGGLPAEWVKHLGRSFRSLLRRTRDMRLRLQLATLATGFIDVLDICNRVLDKVPENAGPLILRRGHGGAYIPLM</sequence>
<dbReference type="InterPro" id="IPR028107">
    <property type="entry name" value="Spatacsin_C_dom"/>
</dbReference>
<name>A0AAQ3XIX0_PASNO</name>
<feature type="domain" description="Spatacsin C-terminal" evidence="2">
    <location>
        <begin position="1967"/>
        <end position="2258"/>
    </location>
</feature>
<evidence type="ECO:0000256" key="1">
    <source>
        <dbReference type="SAM" id="MobiDB-lite"/>
    </source>
</evidence>
<dbReference type="Proteomes" id="UP001341281">
    <property type="component" value="Chromosome 10"/>
</dbReference>
<dbReference type="PANTHER" id="PTHR13650">
    <property type="entry name" value="SPATACSIN"/>
    <property type="match status" value="1"/>
</dbReference>
<evidence type="ECO:0000313" key="4">
    <source>
        <dbReference type="Proteomes" id="UP001341281"/>
    </source>
</evidence>
<evidence type="ECO:0000313" key="3">
    <source>
        <dbReference type="EMBL" id="WVZ99775.1"/>
    </source>
</evidence>
<feature type="compositionally biased region" description="Polar residues" evidence="1">
    <location>
        <begin position="1674"/>
        <end position="1690"/>
    </location>
</feature>
<dbReference type="Pfam" id="PF14649">
    <property type="entry name" value="Spatacsin_C"/>
    <property type="match status" value="1"/>
</dbReference>
<evidence type="ECO:0000259" key="2">
    <source>
        <dbReference type="Pfam" id="PF14649"/>
    </source>
</evidence>
<organism evidence="3 4">
    <name type="scientific">Paspalum notatum var. saurae</name>
    <dbReference type="NCBI Taxonomy" id="547442"/>
    <lineage>
        <taxon>Eukaryota</taxon>
        <taxon>Viridiplantae</taxon>
        <taxon>Streptophyta</taxon>
        <taxon>Embryophyta</taxon>
        <taxon>Tracheophyta</taxon>
        <taxon>Spermatophyta</taxon>
        <taxon>Magnoliopsida</taxon>
        <taxon>Liliopsida</taxon>
        <taxon>Poales</taxon>
        <taxon>Poaceae</taxon>
        <taxon>PACMAD clade</taxon>
        <taxon>Panicoideae</taxon>
        <taxon>Andropogonodae</taxon>
        <taxon>Paspaleae</taxon>
        <taxon>Paspalinae</taxon>
        <taxon>Paspalum</taxon>
    </lineage>
</organism>
<dbReference type="PANTHER" id="PTHR13650:SF0">
    <property type="entry name" value="SPATACSIN"/>
    <property type="match status" value="1"/>
</dbReference>
<protein>
    <recommendedName>
        <fullName evidence="2">Spatacsin C-terminal domain-containing protein</fullName>
    </recommendedName>
</protein>
<accession>A0AAQ3XIX0</accession>